<feature type="compositionally biased region" description="Low complexity" evidence="8">
    <location>
        <begin position="1"/>
        <end position="10"/>
    </location>
</feature>
<feature type="transmembrane region" description="Helical" evidence="9">
    <location>
        <begin position="73"/>
        <end position="92"/>
    </location>
</feature>
<evidence type="ECO:0000256" key="3">
    <source>
        <dbReference type="ARBA" id="ARBA00022618"/>
    </source>
</evidence>
<dbReference type="GO" id="GO:0051301">
    <property type="term" value="P:cell division"/>
    <property type="evidence" value="ECO:0007669"/>
    <property type="project" value="UniProtKB-KW"/>
</dbReference>
<dbReference type="InterPro" id="IPR005548">
    <property type="entry name" value="Cell_div_FtsQ/DivIB_C"/>
</dbReference>
<organism evidence="11 12">
    <name type="scientific">Actinomycetospora atypica</name>
    <dbReference type="NCBI Taxonomy" id="1290095"/>
    <lineage>
        <taxon>Bacteria</taxon>
        <taxon>Bacillati</taxon>
        <taxon>Actinomycetota</taxon>
        <taxon>Actinomycetes</taxon>
        <taxon>Pseudonocardiales</taxon>
        <taxon>Pseudonocardiaceae</taxon>
        <taxon>Actinomycetospora</taxon>
    </lineage>
</organism>
<dbReference type="Proteomes" id="UP001595947">
    <property type="component" value="Unassembled WGS sequence"/>
</dbReference>
<dbReference type="EMBL" id="JBHSIV010000007">
    <property type="protein sequence ID" value="MFC5062364.1"/>
    <property type="molecule type" value="Genomic_DNA"/>
</dbReference>
<evidence type="ECO:0000313" key="12">
    <source>
        <dbReference type="Proteomes" id="UP001595947"/>
    </source>
</evidence>
<evidence type="ECO:0000256" key="1">
    <source>
        <dbReference type="ARBA" id="ARBA00004370"/>
    </source>
</evidence>
<keyword evidence="5 9" id="KW-1133">Transmembrane helix</keyword>
<feature type="compositionally biased region" description="Low complexity" evidence="8">
    <location>
        <begin position="20"/>
        <end position="30"/>
    </location>
</feature>
<reference evidence="12" key="1">
    <citation type="journal article" date="2019" name="Int. J. Syst. Evol. Microbiol.">
        <title>The Global Catalogue of Microorganisms (GCM) 10K type strain sequencing project: providing services to taxonomists for standard genome sequencing and annotation.</title>
        <authorList>
            <consortium name="The Broad Institute Genomics Platform"/>
            <consortium name="The Broad Institute Genome Sequencing Center for Infectious Disease"/>
            <person name="Wu L."/>
            <person name="Ma J."/>
        </authorList>
    </citation>
    <scope>NUCLEOTIDE SEQUENCE [LARGE SCALE GENOMIC DNA]</scope>
    <source>
        <strain evidence="12">CGMCC 4.7093</strain>
    </source>
</reference>
<keyword evidence="12" id="KW-1185">Reference proteome</keyword>
<dbReference type="PANTHER" id="PTHR37820">
    <property type="entry name" value="CELL DIVISION PROTEIN DIVIB"/>
    <property type="match status" value="1"/>
</dbReference>
<keyword evidence="7" id="KW-0131">Cell cycle</keyword>
<dbReference type="InterPro" id="IPR013685">
    <property type="entry name" value="POTRA_FtsQ_type"/>
</dbReference>
<feature type="region of interest" description="Disordered" evidence="8">
    <location>
        <begin position="1"/>
        <end position="63"/>
    </location>
</feature>
<name>A0ABV9YJU5_9PSEU</name>
<evidence type="ECO:0000256" key="9">
    <source>
        <dbReference type="SAM" id="Phobius"/>
    </source>
</evidence>
<dbReference type="RefSeq" id="WP_378035712.1">
    <property type="nucleotide sequence ID" value="NZ_JBHSIV010000007.1"/>
</dbReference>
<gene>
    <name evidence="11" type="ORF">ACFPBZ_09120</name>
</gene>
<dbReference type="Pfam" id="PF08478">
    <property type="entry name" value="POTRA_1"/>
    <property type="match status" value="1"/>
</dbReference>
<keyword evidence="2" id="KW-1003">Cell membrane</keyword>
<keyword evidence="4 9" id="KW-0812">Transmembrane</keyword>
<evidence type="ECO:0000256" key="7">
    <source>
        <dbReference type="ARBA" id="ARBA00023306"/>
    </source>
</evidence>
<evidence type="ECO:0000313" key="11">
    <source>
        <dbReference type="EMBL" id="MFC5062364.1"/>
    </source>
</evidence>
<keyword evidence="6 9" id="KW-0472">Membrane</keyword>
<dbReference type="Pfam" id="PF03799">
    <property type="entry name" value="FtsQ_DivIB_C"/>
    <property type="match status" value="1"/>
</dbReference>
<comment type="caution">
    <text evidence="11">The sequence shown here is derived from an EMBL/GenBank/DDBJ whole genome shotgun (WGS) entry which is preliminary data.</text>
</comment>
<evidence type="ECO:0000256" key="2">
    <source>
        <dbReference type="ARBA" id="ARBA00022475"/>
    </source>
</evidence>
<dbReference type="PROSITE" id="PS51779">
    <property type="entry name" value="POTRA"/>
    <property type="match status" value="1"/>
</dbReference>
<dbReference type="InterPro" id="IPR034746">
    <property type="entry name" value="POTRA"/>
</dbReference>
<keyword evidence="3 11" id="KW-0132">Cell division</keyword>
<dbReference type="Gene3D" id="3.10.20.310">
    <property type="entry name" value="membrane protein fhac"/>
    <property type="match status" value="1"/>
</dbReference>
<evidence type="ECO:0000256" key="4">
    <source>
        <dbReference type="ARBA" id="ARBA00022692"/>
    </source>
</evidence>
<evidence type="ECO:0000259" key="10">
    <source>
        <dbReference type="PROSITE" id="PS51779"/>
    </source>
</evidence>
<evidence type="ECO:0000256" key="5">
    <source>
        <dbReference type="ARBA" id="ARBA00022989"/>
    </source>
</evidence>
<dbReference type="InterPro" id="IPR050487">
    <property type="entry name" value="FtsQ_DivIB"/>
</dbReference>
<feature type="compositionally biased region" description="Basic and acidic residues" evidence="8">
    <location>
        <begin position="47"/>
        <end position="62"/>
    </location>
</feature>
<comment type="subcellular location">
    <subcellularLocation>
        <location evidence="1">Membrane</location>
    </subcellularLocation>
</comment>
<dbReference type="PANTHER" id="PTHR37820:SF1">
    <property type="entry name" value="CELL DIVISION PROTEIN FTSQ"/>
    <property type="match status" value="1"/>
</dbReference>
<sequence length="290" mass="30364">MARSGGPTSGRRPRQGAPEGASTRSGAARPRAGRARDGRGRRPSSRPPRDRGPRDHPALDARNRRHRALRRRITAAVVLLAAVGGLVWLLAFSPVFDVRDVEVTGASPEALPAVRDAAAVPPETSLLWLSTSDLDARVATIPRVASVDVRRSLPGTVTVTVSEREPVAAVPLGPAVALVDDTGFAYRTLPAPPPGIPRLVLPPAVAPSPADPATVAAVRVLGALPPALRRTVTEVRAASAYDVSFTVDGGRTVRWGADGEDERKAAVLGPLLTRPGQTFDVSTPELPVVS</sequence>
<evidence type="ECO:0000256" key="6">
    <source>
        <dbReference type="ARBA" id="ARBA00023136"/>
    </source>
</evidence>
<evidence type="ECO:0000256" key="8">
    <source>
        <dbReference type="SAM" id="MobiDB-lite"/>
    </source>
</evidence>
<accession>A0ABV9YJU5</accession>
<protein>
    <submittedName>
        <fullName evidence="11">Cell division protein FtsQ/DivIB</fullName>
    </submittedName>
</protein>
<proteinExistence type="predicted"/>
<feature type="domain" description="POTRA" evidence="10">
    <location>
        <begin position="96"/>
        <end position="164"/>
    </location>
</feature>